<proteinExistence type="predicted"/>
<name>A0A224YQN7_9ACAR</name>
<organism evidence="2">
    <name type="scientific">Rhipicephalus zambeziensis</name>
    <dbReference type="NCBI Taxonomy" id="60191"/>
    <lineage>
        <taxon>Eukaryota</taxon>
        <taxon>Metazoa</taxon>
        <taxon>Ecdysozoa</taxon>
        <taxon>Arthropoda</taxon>
        <taxon>Chelicerata</taxon>
        <taxon>Arachnida</taxon>
        <taxon>Acari</taxon>
        <taxon>Parasitiformes</taxon>
        <taxon>Ixodida</taxon>
        <taxon>Ixodoidea</taxon>
        <taxon>Ixodidae</taxon>
        <taxon>Rhipicephalinae</taxon>
        <taxon>Rhipicephalus</taxon>
        <taxon>Rhipicephalus</taxon>
    </lineage>
</organism>
<sequence>MINYYKKHTELWPSPGPGGQRNSATMKSPGFATLLVSLTAFSGFKASKGEWQPTYAYSNALGADDRSGIKFGPLRFVFSGGNQYGNDRGASVLSTGARYDVPPYGLPGEIARRLGDNDEYSSSDGDDYGRIRRLTRRRVIVIVVRRRRPRSENGSGSVEDGDGWIRQGDDRSSEDQYARERRSERGALLRALLKKILLAVVRARLAREESEQGENSNREREQQWSRSEPSRWLGTPFREGSVFGNSDISAAQEGRSSTGGLGLGGRGFLLRLSGSNTADHALSGFAGSPGTNVAQGDLPSEIAGPAEVRTFGRGGDGELPRALSGPIGNGPFMLFRNRHTGERATPFIGTYPSLSGPSEGEGSASAEQIFGPRGLQVTAGSPTEEQSQSLYPNVRTPFVSAQGPQSGFASGGPYPSRSGPMVFLRLRRTAPESTEGSGDLREGYSGGYGGPSVDTYGVGSGFGGMTGVLSGRNLGATPAFSGNYDSSTTGNIGAGMPVSFQQGPQPPEQKS</sequence>
<dbReference type="AlphaFoldDB" id="A0A224YQN7"/>
<dbReference type="EMBL" id="GFPF01005004">
    <property type="protein sequence ID" value="MAA16150.1"/>
    <property type="molecule type" value="Transcribed_RNA"/>
</dbReference>
<protein>
    <submittedName>
        <fullName evidence="2">Rhipicephalus family xi</fullName>
    </submittedName>
</protein>
<feature type="region of interest" description="Disordered" evidence="1">
    <location>
        <begin position="208"/>
        <end position="238"/>
    </location>
</feature>
<feature type="region of interest" description="Disordered" evidence="1">
    <location>
        <begin position="491"/>
        <end position="511"/>
    </location>
</feature>
<feature type="compositionally biased region" description="Basic and acidic residues" evidence="1">
    <location>
        <begin position="167"/>
        <end position="179"/>
    </location>
</feature>
<evidence type="ECO:0000256" key="1">
    <source>
        <dbReference type="SAM" id="MobiDB-lite"/>
    </source>
</evidence>
<reference evidence="2" key="1">
    <citation type="journal article" date="2017" name="Parasit. Vectors">
        <title>Sialotranscriptomics of Rhipicephalus zambeziensis reveals intricate expression profiles of secretory proteins and suggests tight temporal transcriptional regulation during blood-feeding.</title>
        <authorList>
            <person name="de Castro M.H."/>
            <person name="de Klerk D."/>
            <person name="Pienaar R."/>
            <person name="Rees D.J.G."/>
            <person name="Mans B.J."/>
        </authorList>
    </citation>
    <scope>NUCLEOTIDE SEQUENCE</scope>
    <source>
        <tissue evidence="2">Salivary glands</tissue>
    </source>
</reference>
<evidence type="ECO:0000313" key="2">
    <source>
        <dbReference type="EMBL" id="MAA16150.1"/>
    </source>
</evidence>
<accession>A0A224YQN7</accession>
<feature type="compositionally biased region" description="Basic and acidic residues" evidence="1">
    <location>
        <begin position="208"/>
        <end position="223"/>
    </location>
</feature>
<feature type="region of interest" description="Disordered" evidence="1">
    <location>
        <begin position="150"/>
        <end position="179"/>
    </location>
</feature>